<dbReference type="Proteomes" id="UP000746741">
    <property type="component" value="Unassembled WGS sequence"/>
</dbReference>
<reference evidence="3" key="1">
    <citation type="submission" date="2020-01" db="EMBL/GenBank/DDBJ databases">
        <authorList>
            <person name="Rat A."/>
        </authorList>
    </citation>
    <scope>NUCLEOTIDE SEQUENCE</scope>
    <source>
        <strain evidence="3">LMG 31161</strain>
    </source>
</reference>
<dbReference type="RefSeq" id="WP_168038421.1">
    <property type="nucleotide sequence ID" value="NZ_JAAEDK010000015.1"/>
</dbReference>
<evidence type="ECO:0000313" key="4">
    <source>
        <dbReference type="EMBL" id="NKE15634.1"/>
    </source>
</evidence>
<comment type="caution">
    <text evidence="3">The sequence shown here is derived from an EMBL/GenBank/DDBJ whole genome shotgun (WGS) entry which is preliminary data.</text>
</comment>
<feature type="region of interest" description="Disordered" evidence="1">
    <location>
        <begin position="1"/>
        <end position="30"/>
    </location>
</feature>
<evidence type="ECO:0000259" key="2">
    <source>
        <dbReference type="Pfam" id="PF13403"/>
    </source>
</evidence>
<dbReference type="AlphaFoldDB" id="A0A9X9WFX2"/>
<proteinExistence type="predicted"/>
<evidence type="ECO:0000313" key="6">
    <source>
        <dbReference type="Proteomes" id="UP001138708"/>
    </source>
</evidence>
<gene>
    <name evidence="4" type="ORF">GWK15_01650</name>
    <name evidence="3" type="ORF">GXW75_08230</name>
</gene>
<name>A0A9X9WFX2_9PROT</name>
<dbReference type="Proteomes" id="UP001138708">
    <property type="component" value="Unassembled WGS sequence"/>
</dbReference>
<dbReference type="EMBL" id="JAAEDK010000015">
    <property type="protein sequence ID" value="MBR0659232.1"/>
    <property type="molecule type" value="Genomic_DNA"/>
</dbReference>
<evidence type="ECO:0000256" key="1">
    <source>
        <dbReference type="SAM" id="MobiDB-lite"/>
    </source>
</evidence>
<organism evidence="3 6">
    <name type="scientific">Neoroseomonas oryzicola</name>
    <dbReference type="NCBI Taxonomy" id="535904"/>
    <lineage>
        <taxon>Bacteria</taxon>
        <taxon>Pseudomonadati</taxon>
        <taxon>Pseudomonadota</taxon>
        <taxon>Alphaproteobacteria</taxon>
        <taxon>Acetobacterales</taxon>
        <taxon>Acetobacteraceae</taxon>
        <taxon>Neoroseomonas</taxon>
    </lineage>
</organism>
<dbReference type="InterPro" id="IPR028992">
    <property type="entry name" value="Hedgehog/Intein_dom"/>
</dbReference>
<dbReference type="Pfam" id="PF13403">
    <property type="entry name" value="Hint_2"/>
    <property type="match status" value="1"/>
</dbReference>
<accession>A0A9X9WFX2</accession>
<reference evidence="3" key="3">
    <citation type="journal article" date="2021" name="Syst. Appl. Microbiol.">
        <title>Roseomonas hellenica sp. nov., isolated from roots of wild-growing Alkanna tinctoria.</title>
        <authorList>
            <person name="Rat A."/>
            <person name="Naranjo H.D."/>
            <person name="Lebbe L."/>
            <person name="Cnockaert M."/>
            <person name="Krigas N."/>
            <person name="Grigoriadou K."/>
            <person name="Maloupa E."/>
            <person name="Willems A."/>
        </authorList>
    </citation>
    <scope>NUCLEOTIDE SEQUENCE</scope>
    <source>
        <strain evidence="3">LMG 31161</strain>
    </source>
</reference>
<evidence type="ECO:0000313" key="5">
    <source>
        <dbReference type="Proteomes" id="UP000746741"/>
    </source>
</evidence>
<reference evidence="4 5" key="2">
    <citation type="submission" date="2020-02" db="EMBL/GenBank/DDBJ databases">
        <authorList>
            <person name="Sun Q."/>
            <person name="Inoue M."/>
        </authorList>
    </citation>
    <scope>NUCLEOTIDE SEQUENCE [LARGE SCALE GENOMIC DNA]</scope>
    <source>
        <strain evidence="4 5">KCTC 22478</strain>
    </source>
</reference>
<protein>
    <recommendedName>
        <fullName evidence="2">Hedgehog/Intein (Hint) domain-containing protein</fullName>
    </recommendedName>
</protein>
<keyword evidence="5" id="KW-1185">Reference proteome</keyword>
<evidence type="ECO:0000313" key="3">
    <source>
        <dbReference type="EMBL" id="MBR0659232.1"/>
    </source>
</evidence>
<feature type="domain" description="Hedgehog/Intein (Hint)" evidence="2">
    <location>
        <begin position="20"/>
        <end position="145"/>
    </location>
</feature>
<dbReference type="EMBL" id="JAAVUP010000001">
    <property type="protein sequence ID" value="NKE15634.1"/>
    <property type="molecule type" value="Genomic_DNA"/>
</dbReference>
<sequence length="212" mass="21330">MSEDDDDAPPMPVPEHGLPAGTPVLTPTGEQPVEALAPGGLVIAVSGQGAPFQRILEIRRAVVPAALVRLRAGALAEGAPREDLLLPTGQALFIDGVLLQAGTLLGGPGAVLEQQAGLCEVFCIVLAGHDAVLAAGTPVETAPPGLDLPALAPRAGAEAWLRARLAWRAETMGWAEALPDEAATPGLDLAEELASSALAPALPPSPFAGPGA</sequence>